<dbReference type="EMBL" id="JAVXUP010000570">
    <property type="protein sequence ID" value="KAK3025006.1"/>
    <property type="molecule type" value="Genomic_DNA"/>
</dbReference>
<dbReference type="Proteomes" id="UP001188597">
    <property type="component" value="Unassembled WGS sequence"/>
</dbReference>
<dbReference type="PANTHER" id="PTHR35358">
    <property type="entry name" value="OS06G0711100 PROTEIN"/>
    <property type="match status" value="1"/>
</dbReference>
<organism evidence="3 4">
    <name type="scientific">Escallonia herrerae</name>
    <dbReference type="NCBI Taxonomy" id="1293975"/>
    <lineage>
        <taxon>Eukaryota</taxon>
        <taxon>Viridiplantae</taxon>
        <taxon>Streptophyta</taxon>
        <taxon>Embryophyta</taxon>
        <taxon>Tracheophyta</taxon>
        <taxon>Spermatophyta</taxon>
        <taxon>Magnoliopsida</taxon>
        <taxon>eudicotyledons</taxon>
        <taxon>Gunneridae</taxon>
        <taxon>Pentapetalae</taxon>
        <taxon>asterids</taxon>
        <taxon>campanulids</taxon>
        <taxon>Escalloniales</taxon>
        <taxon>Escalloniaceae</taxon>
        <taxon>Escallonia</taxon>
    </lineage>
</organism>
<evidence type="ECO:0000256" key="2">
    <source>
        <dbReference type="SAM" id="MobiDB-lite"/>
    </source>
</evidence>
<evidence type="ECO:0000256" key="1">
    <source>
        <dbReference type="SAM" id="Coils"/>
    </source>
</evidence>
<reference evidence="3" key="1">
    <citation type="submission" date="2022-12" db="EMBL/GenBank/DDBJ databases">
        <title>Draft genome assemblies for two species of Escallonia (Escalloniales).</title>
        <authorList>
            <person name="Chanderbali A."/>
            <person name="Dervinis C."/>
            <person name="Anghel I."/>
            <person name="Soltis D."/>
            <person name="Soltis P."/>
            <person name="Zapata F."/>
        </authorList>
    </citation>
    <scope>NUCLEOTIDE SEQUENCE</scope>
    <source>
        <strain evidence="3">UCBG64.0493</strain>
        <tissue evidence="3">Leaf</tissue>
    </source>
</reference>
<evidence type="ECO:0000313" key="4">
    <source>
        <dbReference type="Proteomes" id="UP001188597"/>
    </source>
</evidence>
<feature type="coiled-coil region" evidence="1">
    <location>
        <begin position="401"/>
        <end position="438"/>
    </location>
</feature>
<dbReference type="AlphaFoldDB" id="A0AA89B9L4"/>
<dbReference type="Pfam" id="PF05278">
    <property type="entry name" value="PEARLI-4"/>
    <property type="match status" value="1"/>
</dbReference>
<feature type="region of interest" description="Disordered" evidence="2">
    <location>
        <begin position="106"/>
        <end position="159"/>
    </location>
</feature>
<keyword evidence="1" id="KW-0175">Coiled coil</keyword>
<evidence type="ECO:0000313" key="3">
    <source>
        <dbReference type="EMBL" id="KAK3025006.1"/>
    </source>
</evidence>
<keyword evidence="4" id="KW-1185">Reference proteome</keyword>
<dbReference type="InterPro" id="IPR007942">
    <property type="entry name" value="PLipase-like"/>
</dbReference>
<dbReference type="PANTHER" id="PTHR35358:SF10">
    <property type="entry name" value="PLANT PHOSPHOLIPASE-LIKE PROTEIN"/>
    <property type="match status" value="1"/>
</dbReference>
<accession>A0AA89B9L4</accession>
<gene>
    <name evidence="3" type="ORF">RJ639_044615</name>
</gene>
<name>A0AA89B9L4_9ASTE</name>
<sequence length="473" mass="52333">MAGRRSTSDDLVLTMPGIEDALYLGCSFPNSFRKNVTMYDSPVMGEFLSAPHHNLRPRYQTRAKARCGQCSAYATPLRSPIRIVKGISCQSSTLRRPSKVLRKLVERSNPSTNSIPISKKVSKSAAASSSHSNHHADGSPSHTSAQKLVKRGATENPESVNCFIPTANNLLDMENTTSEFLGQTQDSEAFVPDASRFAVHELVPKTHLSRRGSNSGSEIIRCSNKETANDHNIASEINRNGAEETANNPSQNNKQTSQISSFNITEFAAMLGDDSDADEVASAADSALVTVNGYRVKVEVAPLLRSIFLKRGDISRASIFQSPTARANALEMFCGIYQKLENAELKYVTLVELESMLGVVQDLESARLEVWWLRERLDKVCEALRLSRGYPNLKVALASNCQDIERKKKELDIKGQAIERKKKELEVLEETFRISSKELTAMVAESEKMKGTVSDTRTMIKRLYQGRLVDGLL</sequence>
<protein>
    <submittedName>
        <fullName evidence="3">Uncharacterized protein</fullName>
    </submittedName>
</protein>
<proteinExistence type="predicted"/>
<comment type="caution">
    <text evidence="3">The sequence shown here is derived from an EMBL/GenBank/DDBJ whole genome shotgun (WGS) entry which is preliminary data.</text>
</comment>